<evidence type="ECO:0000313" key="1">
    <source>
        <dbReference type="EMBL" id="QHT85833.1"/>
    </source>
</evidence>
<name>A0A6C0I134_9ZZZZ</name>
<reference evidence="1" key="1">
    <citation type="journal article" date="2020" name="Nature">
        <title>Giant virus diversity and host interactions through global metagenomics.</title>
        <authorList>
            <person name="Schulz F."/>
            <person name="Roux S."/>
            <person name="Paez-Espino D."/>
            <person name="Jungbluth S."/>
            <person name="Walsh D.A."/>
            <person name="Denef V.J."/>
            <person name="McMahon K.D."/>
            <person name="Konstantinidis K.T."/>
            <person name="Eloe-Fadrosh E.A."/>
            <person name="Kyrpides N.C."/>
            <person name="Woyke T."/>
        </authorList>
    </citation>
    <scope>NUCLEOTIDE SEQUENCE</scope>
    <source>
        <strain evidence="1">GVMAG-M-3300023184-182</strain>
    </source>
</reference>
<protein>
    <submittedName>
        <fullName evidence="1">Uncharacterized protein</fullName>
    </submittedName>
</protein>
<sequence>MESFFEIAKKELDLEKMDIEKILENSDEYSYLEGKSLKQLSQDNYDSLLAYPEELREHYYKQLEEYRLVEKVCDLRLGIYTKFLFEKYCKSKKGKGGILVKIDVLEDKISLLCKNGAYFQRYSFNDFIVFQKLSLDEKLVLLSFDY</sequence>
<proteinExistence type="predicted"/>
<accession>A0A6C0I134</accession>
<dbReference type="EMBL" id="MN740047">
    <property type="protein sequence ID" value="QHT85833.1"/>
    <property type="molecule type" value="Genomic_DNA"/>
</dbReference>
<dbReference type="AlphaFoldDB" id="A0A6C0I134"/>
<organism evidence="1">
    <name type="scientific">viral metagenome</name>
    <dbReference type="NCBI Taxonomy" id="1070528"/>
    <lineage>
        <taxon>unclassified sequences</taxon>
        <taxon>metagenomes</taxon>
        <taxon>organismal metagenomes</taxon>
    </lineage>
</organism>